<dbReference type="SMART" id="SM00490">
    <property type="entry name" value="HELICc"/>
    <property type="match status" value="1"/>
</dbReference>
<evidence type="ECO:0000259" key="6">
    <source>
        <dbReference type="PROSITE" id="PS51194"/>
    </source>
</evidence>
<gene>
    <name evidence="7" type="ORF">ABW286_13150</name>
</gene>
<keyword evidence="1" id="KW-0547">Nucleotide-binding</keyword>
<evidence type="ECO:0000256" key="1">
    <source>
        <dbReference type="ARBA" id="ARBA00022741"/>
    </source>
</evidence>
<comment type="caution">
    <text evidence="7">The sequence shown here is derived from an EMBL/GenBank/DDBJ whole genome shotgun (WGS) entry which is preliminary data.</text>
</comment>
<evidence type="ECO:0000256" key="3">
    <source>
        <dbReference type="ARBA" id="ARBA00022806"/>
    </source>
</evidence>
<dbReference type="InterPro" id="IPR001650">
    <property type="entry name" value="Helicase_C-like"/>
</dbReference>
<name>A0ABV3N2T1_9GAMM</name>
<dbReference type="SMART" id="SM00487">
    <property type="entry name" value="DEXDc"/>
    <property type="match status" value="1"/>
</dbReference>
<dbReference type="PANTHER" id="PTHR47961:SF6">
    <property type="entry name" value="DNA-DIRECTED DNA POLYMERASE"/>
    <property type="match status" value="1"/>
</dbReference>
<dbReference type="InterPro" id="IPR014001">
    <property type="entry name" value="Helicase_ATP-bd"/>
</dbReference>
<dbReference type="Proteomes" id="UP001554567">
    <property type="component" value="Unassembled WGS sequence"/>
</dbReference>
<evidence type="ECO:0000313" key="7">
    <source>
        <dbReference type="EMBL" id="MEW5290119.1"/>
    </source>
</evidence>
<evidence type="ECO:0000256" key="2">
    <source>
        <dbReference type="ARBA" id="ARBA00022801"/>
    </source>
</evidence>
<dbReference type="InterPro" id="IPR027417">
    <property type="entry name" value="P-loop_NTPase"/>
</dbReference>
<sequence length="738" mass="84613">MNELNLNKNIHLASRLAEDAYKSSYFSAICESISRLYDECLFNCKADISISTKANNEILHALRFADILSHSSKENYRSCAFEIISKIYFLKENDPYVKFIGSAVMNRLGVYAADKLISNGVKLPLDREIDTLIKKMVQRTDEDGVYFTDKQYELYKLLKSSDAISFAGPTSMGKSFVINAYIREIILKESNKNIALIVPTRALISQNTIKLKKDILLQKNANEYEVVTTSYMLDDSSFQSNNGYIFILTPERLVSLLSTIPDLVIDYLFIDEAQKLTTKNDTRSLVTYSAIEQTIVKNPKLKLFFSSPNLSNPEVFNILFNKDKAVTYRNTEGATSQNIYYIDIFNRDFNYVNTQKLRLEKIDGISTRYHNANELVYNLNNGKSKIVYCGGVDKTLERTRSFINYLKKNNNKIKRHNLEISKEIRAFVHDNYELAEAINYGVAFHFGNLPQSIRDLIEHHFKIGNIDYLFCTSTLLEGVNLPARSVFILTHKKGLSPLESVDFWNLAGRAGRLSMELAGDIFCIKDEEKSWTKNSIDNILLSNKNNITLAPSFYINDKKRLSELHQIIDTGEKGKIKNAEFLRTLGDMIRIDTMRDNKSTPLISYFQSSDRPEILLSAKNSTKDINIPMSILMANSHIAINSQHNAFNKIKMVSYNELKLQWQPTYDEIKQKLNLIFDIYQIEKYESGKDKLYSSSIPYYAVLLFQWVRGNSLKEIISGAIVHNKNKEINIKRCTSSL</sequence>
<keyword evidence="2" id="KW-0378">Hydrolase</keyword>
<dbReference type="RefSeq" id="WP_367167752.1">
    <property type="nucleotide sequence ID" value="NZ_JBFKZN010000006.1"/>
</dbReference>
<dbReference type="PANTHER" id="PTHR47961">
    <property type="entry name" value="DNA POLYMERASE THETA, PUTATIVE (AFU_ORTHOLOGUE AFUA_1G05260)-RELATED"/>
    <property type="match status" value="1"/>
</dbReference>
<reference evidence="7 8" key="1">
    <citation type="submission" date="2024-07" db="EMBL/GenBank/DDBJ databases">
        <authorList>
            <person name="Dulla G.F.J."/>
            <person name="Delorm J.G."/>
        </authorList>
    </citation>
    <scope>NUCLEOTIDE SEQUENCE [LARGE SCALE GENOMIC DNA]</scope>
    <source>
        <strain evidence="7 8">JGD 233</strain>
    </source>
</reference>
<dbReference type="InterPro" id="IPR011545">
    <property type="entry name" value="DEAD/DEAH_box_helicase_dom"/>
</dbReference>
<keyword evidence="4" id="KW-0067">ATP-binding</keyword>
<dbReference type="InterPro" id="IPR050474">
    <property type="entry name" value="Hel308_SKI2-like"/>
</dbReference>
<accession>A0ABV3N2T1</accession>
<dbReference type="Pfam" id="PF00270">
    <property type="entry name" value="DEAD"/>
    <property type="match status" value="1"/>
</dbReference>
<keyword evidence="8" id="KW-1185">Reference proteome</keyword>
<organism evidence="7 8">
    <name type="scientific">Erwinia papayae</name>
    <dbReference type="NCBI Taxonomy" id="206499"/>
    <lineage>
        <taxon>Bacteria</taxon>
        <taxon>Pseudomonadati</taxon>
        <taxon>Pseudomonadota</taxon>
        <taxon>Gammaproteobacteria</taxon>
        <taxon>Enterobacterales</taxon>
        <taxon>Erwiniaceae</taxon>
        <taxon>Erwinia</taxon>
    </lineage>
</organism>
<dbReference type="Pfam" id="PF00271">
    <property type="entry name" value="Helicase_C"/>
    <property type="match status" value="1"/>
</dbReference>
<evidence type="ECO:0000313" key="8">
    <source>
        <dbReference type="Proteomes" id="UP001554567"/>
    </source>
</evidence>
<feature type="domain" description="Helicase C-terminal" evidence="6">
    <location>
        <begin position="371"/>
        <end position="555"/>
    </location>
</feature>
<proteinExistence type="predicted"/>
<dbReference type="Gene3D" id="3.40.50.300">
    <property type="entry name" value="P-loop containing nucleotide triphosphate hydrolases"/>
    <property type="match status" value="2"/>
</dbReference>
<evidence type="ECO:0000259" key="5">
    <source>
        <dbReference type="PROSITE" id="PS51192"/>
    </source>
</evidence>
<dbReference type="PROSITE" id="PS51194">
    <property type="entry name" value="HELICASE_CTER"/>
    <property type="match status" value="1"/>
</dbReference>
<dbReference type="GO" id="GO:0004386">
    <property type="term" value="F:helicase activity"/>
    <property type="evidence" value="ECO:0007669"/>
    <property type="project" value="UniProtKB-KW"/>
</dbReference>
<evidence type="ECO:0000256" key="4">
    <source>
        <dbReference type="ARBA" id="ARBA00022840"/>
    </source>
</evidence>
<dbReference type="EMBL" id="JBFKZN010000006">
    <property type="protein sequence ID" value="MEW5290119.1"/>
    <property type="molecule type" value="Genomic_DNA"/>
</dbReference>
<protein>
    <submittedName>
        <fullName evidence="7">DEAD/DEAH box helicase</fullName>
    </submittedName>
</protein>
<keyword evidence="3 7" id="KW-0347">Helicase</keyword>
<dbReference type="PROSITE" id="PS51192">
    <property type="entry name" value="HELICASE_ATP_BIND_1"/>
    <property type="match status" value="1"/>
</dbReference>
<dbReference type="SUPFAM" id="SSF52540">
    <property type="entry name" value="P-loop containing nucleoside triphosphate hydrolases"/>
    <property type="match status" value="2"/>
</dbReference>
<feature type="domain" description="Helicase ATP-binding" evidence="5">
    <location>
        <begin position="155"/>
        <end position="309"/>
    </location>
</feature>